<dbReference type="CDD" id="cd00448">
    <property type="entry name" value="YjgF_YER057c_UK114_family"/>
    <property type="match status" value="1"/>
</dbReference>
<accession>A0A3S4ZVD7</accession>
<dbReference type="Proteomes" id="UP000784294">
    <property type="component" value="Unassembled WGS sequence"/>
</dbReference>
<proteinExistence type="inferred from homology"/>
<dbReference type="OrthoDB" id="309640at2759"/>
<comment type="caution">
    <text evidence="2">The sequence shown here is derived from an EMBL/GenBank/DDBJ whole genome shotgun (WGS) entry which is preliminary data.</text>
</comment>
<dbReference type="InterPro" id="IPR006175">
    <property type="entry name" value="YjgF/YER057c/UK114"/>
</dbReference>
<sequence>MVPQTNDFVGLDTRSQARQALENIKQILGSAGLSLHHVVKVSIFLTNIDELEGVNEIYAEESSSDA</sequence>
<dbReference type="GO" id="GO:0019239">
    <property type="term" value="F:deaminase activity"/>
    <property type="evidence" value="ECO:0007669"/>
    <property type="project" value="TreeGrafter"/>
</dbReference>
<organism evidence="2 3">
    <name type="scientific">Protopolystoma xenopodis</name>
    <dbReference type="NCBI Taxonomy" id="117903"/>
    <lineage>
        <taxon>Eukaryota</taxon>
        <taxon>Metazoa</taxon>
        <taxon>Spiralia</taxon>
        <taxon>Lophotrochozoa</taxon>
        <taxon>Platyhelminthes</taxon>
        <taxon>Monogenea</taxon>
        <taxon>Polyopisthocotylea</taxon>
        <taxon>Polystomatidea</taxon>
        <taxon>Polystomatidae</taxon>
        <taxon>Protopolystoma</taxon>
    </lineage>
</organism>
<dbReference type="InterPro" id="IPR035959">
    <property type="entry name" value="RutC-like_sf"/>
</dbReference>
<comment type="similarity">
    <text evidence="1">Belongs to the RutC family.</text>
</comment>
<dbReference type="PANTHER" id="PTHR11803">
    <property type="entry name" value="2-IMINOBUTANOATE/2-IMINOPROPANOATE DEAMINASE RIDA"/>
    <property type="match status" value="1"/>
</dbReference>
<keyword evidence="3" id="KW-1185">Reference proteome</keyword>
<dbReference type="PANTHER" id="PTHR11803:SF58">
    <property type="entry name" value="PROTEIN HMF1-RELATED"/>
    <property type="match status" value="1"/>
</dbReference>
<dbReference type="EMBL" id="CAAALY010003198">
    <property type="protein sequence ID" value="VEL08117.1"/>
    <property type="molecule type" value="Genomic_DNA"/>
</dbReference>
<dbReference type="GO" id="GO:0005829">
    <property type="term" value="C:cytosol"/>
    <property type="evidence" value="ECO:0007669"/>
    <property type="project" value="TreeGrafter"/>
</dbReference>
<evidence type="ECO:0000313" key="2">
    <source>
        <dbReference type="EMBL" id="VEL08117.1"/>
    </source>
</evidence>
<evidence type="ECO:0000256" key="1">
    <source>
        <dbReference type="ARBA" id="ARBA00010552"/>
    </source>
</evidence>
<dbReference type="Pfam" id="PF01042">
    <property type="entry name" value="Ribonuc_L-PSP"/>
    <property type="match status" value="1"/>
</dbReference>
<name>A0A3S4ZVD7_9PLAT</name>
<dbReference type="SUPFAM" id="SSF55298">
    <property type="entry name" value="YjgF-like"/>
    <property type="match status" value="1"/>
</dbReference>
<protein>
    <submittedName>
        <fullName evidence="2">Uncharacterized protein</fullName>
    </submittedName>
</protein>
<reference evidence="2" key="1">
    <citation type="submission" date="2018-11" db="EMBL/GenBank/DDBJ databases">
        <authorList>
            <consortium name="Pathogen Informatics"/>
        </authorList>
    </citation>
    <scope>NUCLEOTIDE SEQUENCE</scope>
</reference>
<dbReference type="Gene3D" id="3.30.1330.40">
    <property type="entry name" value="RutC-like"/>
    <property type="match status" value="1"/>
</dbReference>
<dbReference type="AlphaFoldDB" id="A0A3S4ZVD7"/>
<gene>
    <name evidence="2" type="ORF">PXEA_LOCUS1557</name>
</gene>
<evidence type="ECO:0000313" key="3">
    <source>
        <dbReference type="Proteomes" id="UP000784294"/>
    </source>
</evidence>